<reference evidence="1 2" key="1">
    <citation type="submission" date="2021-03" db="EMBL/GenBank/DDBJ databases">
        <title>Thermosipho ferrireducens sp.nov., an anaerobic thermophilic iron-reducing bacterium isolated from a deep-sea hydrothermal sulfide deposits.</title>
        <authorList>
            <person name="Zeng X."/>
            <person name="Chen Y."/>
            <person name="Shao Z."/>
        </authorList>
    </citation>
    <scope>NUCLEOTIDE SEQUENCE [LARGE SCALE GENOMIC DNA]</scope>
    <source>
        <strain evidence="1 2">JL129W03</strain>
    </source>
</reference>
<name>A0ABX7S6J3_9BACT</name>
<dbReference type="EMBL" id="CP071446">
    <property type="protein sequence ID" value="QTA37385.1"/>
    <property type="molecule type" value="Genomic_DNA"/>
</dbReference>
<dbReference type="Proteomes" id="UP000671862">
    <property type="component" value="Chromosome"/>
</dbReference>
<keyword evidence="2" id="KW-1185">Reference proteome</keyword>
<evidence type="ECO:0000313" key="1">
    <source>
        <dbReference type="EMBL" id="QTA37385.1"/>
    </source>
</evidence>
<sequence length="198" mass="22916">MKSLWFFFVLLVIIIVSLFYSFNSPRKIYIDADNVTIAKLIDYLSSQGIRYRLVNKDEANYFVNFEKFEVSTGEGLVFNLKWDNNTVTKILSALDLSTCTVLNVNNKYYLPNSEFYEHFTISLSCGINIMILPAPLERLDLYIFRVISDIISGNYGSFENGFLVTNMYVYKLSDEVKLVGIYNPILDVFTEVQSEKNY</sequence>
<protein>
    <submittedName>
        <fullName evidence="1">Uncharacterized protein</fullName>
    </submittedName>
</protein>
<organism evidence="1 2">
    <name type="scientific">Thermosipho ferrireducens</name>
    <dbReference type="NCBI Taxonomy" id="2571116"/>
    <lineage>
        <taxon>Bacteria</taxon>
        <taxon>Thermotogati</taxon>
        <taxon>Thermotogota</taxon>
        <taxon>Thermotogae</taxon>
        <taxon>Thermotogales</taxon>
        <taxon>Fervidobacteriaceae</taxon>
        <taxon>Thermosipho</taxon>
    </lineage>
</organism>
<accession>A0ABX7S6J3</accession>
<proteinExistence type="predicted"/>
<dbReference type="RefSeq" id="WP_207566110.1">
    <property type="nucleotide sequence ID" value="NZ_CP071446.1"/>
</dbReference>
<gene>
    <name evidence="1" type="ORF">JYK00_06495</name>
</gene>
<evidence type="ECO:0000313" key="2">
    <source>
        <dbReference type="Proteomes" id="UP000671862"/>
    </source>
</evidence>